<reference evidence="1 2" key="1">
    <citation type="journal article" date="2011" name="Stand. Genomic Sci.">
        <title>Complete genome sequence of Thermomonospora curvata type strain (B9).</title>
        <authorList>
            <person name="Chertkov O."/>
            <person name="Sikorski J."/>
            <person name="Nolan M."/>
            <person name="Lapidus A."/>
            <person name="Lucas S."/>
            <person name="Del Rio T.G."/>
            <person name="Tice H."/>
            <person name="Cheng J.F."/>
            <person name="Goodwin L."/>
            <person name="Pitluck S."/>
            <person name="Liolios K."/>
            <person name="Ivanova N."/>
            <person name="Mavromatis K."/>
            <person name="Mikhailova N."/>
            <person name="Ovchinnikova G."/>
            <person name="Pati A."/>
            <person name="Chen A."/>
            <person name="Palaniappan K."/>
            <person name="Djao O.D."/>
            <person name="Land M."/>
            <person name="Hauser L."/>
            <person name="Chang Y.J."/>
            <person name="Jeffries C.D."/>
            <person name="Brettin T."/>
            <person name="Han C."/>
            <person name="Detter J.C."/>
            <person name="Rohde M."/>
            <person name="Goker M."/>
            <person name="Woyke T."/>
            <person name="Bristow J."/>
            <person name="Eisen J.A."/>
            <person name="Markowitz V."/>
            <person name="Hugenholtz P."/>
            <person name="Klenk H.P."/>
            <person name="Kyrpides N.C."/>
        </authorList>
    </citation>
    <scope>NUCLEOTIDE SEQUENCE [LARGE SCALE GENOMIC DNA]</scope>
    <source>
        <strain evidence="2">ATCC 19995 / DSM 43183 / JCM 3096 / KCTC 9072 / NBRC 15933 / NCIMB 10081 / Henssen B9</strain>
    </source>
</reference>
<dbReference type="OrthoDB" id="3436698at2"/>
<dbReference type="HOGENOM" id="CLU_1495507_0_0_11"/>
<accession>D1A8R3</accession>
<evidence type="ECO:0000313" key="2">
    <source>
        <dbReference type="Proteomes" id="UP000001918"/>
    </source>
</evidence>
<dbReference type="eggNOG" id="COG0294">
    <property type="taxonomic scope" value="Bacteria"/>
</dbReference>
<dbReference type="KEGG" id="tcu:Tcur_1175"/>
<dbReference type="Proteomes" id="UP000001918">
    <property type="component" value="Chromosome"/>
</dbReference>
<evidence type="ECO:0000313" key="1">
    <source>
        <dbReference type="EMBL" id="ACY96758.1"/>
    </source>
</evidence>
<name>D1A8R3_THECD</name>
<protein>
    <submittedName>
        <fullName evidence="1">Binding-protein-dependent transport systems inner membrane component</fullName>
    </submittedName>
</protein>
<gene>
    <name evidence="1" type="ordered locus">Tcur_1175</name>
</gene>
<keyword evidence="2" id="KW-1185">Reference proteome</keyword>
<organism evidence="1 2">
    <name type="scientific">Thermomonospora curvata (strain ATCC 19995 / DSM 43183 / JCM 3096 / KCTC 9072 / NBRC 15933 / NCIMB 10081 / Henssen B9)</name>
    <dbReference type="NCBI Taxonomy" id="471852"/>
    <lineage>
        <taxon>Bacteria</taxon>
        <taxon>Bacillati</taxon>
        <taxon>Actinomycetota</taxon>
        <taxon>Actinomycetes</taxon>
        <taxon>Streptosporangiales</taxon>
        <taxon>Thermomonosporaceae</taxon>
        <taxon>Thermomonospora</taxon>
    </lineage>
</organism>
<dbReference type="RefSeq" id="WP_012851542.1">
    <property type="nucleotide sequence ID" value="NC_013510.1"/>
</dbReference>
<sequence>MDLRLGARVFGAGQHALWLAEAPSGTAGEIPEGVDIVTGTGFGPAVVSASFVPDGADLLVGDELAEAAAARGAGLVCRDARRALAAGVRADGLVLDAGSRPAADRVAQPAADGLAVLVDLTGEPVGEDAGLLAAVSVYAWLGARVFKVAARDVDPVRQVLDMVASIRGTRPPAEARRGLA</sequence>
<dbReference type="AlphaFoldDB" id="D1A8R3"/>
<dbReference type="EMBL" id="CP001738">
    <property type="protein sequence ID" value="ACY96758.1"/>
    <property type="molecule type" value="Genomic_DNA"/>
</dbReference>
<dbReference type="STRING" id="471852.Tcur_1175"/>
<proteinExistence type="predicted"/>